<evidence type="ECO:0000313" key="2">
    <source>
        <dbReference type="EMBL" id="GMS94682.1"/>
    </source>
</evidence>
<protein>
    <submittedName>
        <fullName evidence="2">Uncharacterized protein</fullName>
    </submittedName>
</protein>
<dbReference type="AlphaFoldDB" id="A0AAV5TKC9"/>
<name>A0AAV5TKC9_9BILA</name>
<dbReference type="InterPro" id="IPR014743">
    <property type="entry name" value="Cl-channel_core"/>
</dbReference>
<evidence type="ECO:0000313" key="3">
    <source>
        <dbReference type="Proteomes" id="UP001432027"/>
    </source>
</evidence>
<evidence type="ECO:0000256" key="1">
    <source>
        <dbReference type="SAM" id="Phobius"/>
    </source>
</evidence>
<keyword evidence="1" id="KW-0472">Membrane</keyword>
<comment type="caution">
    <text evidence="2">The sequence shown here is derived from an EMBL/GenBank/DDBJ whole genome shotgun (WGS) entry which is preliminary data.</text>
</comment>
<feature type="non-terminal residue" evidence="2">
    <location>
        <position position="97"/>
    </location>
</feature>
<gene>
    <name evidence="2" type="ORF">PENTCL1PPCAC_16857</name>
</gene>
<keyword evidence="1" id="KW-1133">Transmembrane helix</keyword>
<dbReference type="PANTHER" id="PTHR45720:SF10">
    <property type="entry name" value="CHLORIDE CHANNEL PROTEIN 2"/>
    <property type="match status" value="1"/>
</dbReference>
<dbReference type="GO" id="GO:0005886">
    <property type="term" value="C:plasma membrane"/>
    <property type="evidence" value="ECO:0007669"/>
    <property type="project" value="TreeGrafter"/>
</dbReference>
<feature type="transmembrane region" description="Helical" evidence="1">
    <location>
        <begin position="22"/>
        <end position="43"/>
    </location>
</feature>
<feature type="non-terminal residue" evidence="2">
    <location>
        <position position="1"/>
    </location>
</feature>
<keyword evidence="3" id="KW-1185">Reference proteome</keyword>
<sequence length="97" mass="10879">IENNDENTERSARRVWICVEDWVYLTILGITCAAIAVLLEYIISRLNQLHLLGYSEVNKIETGWRIPATYGVWVGYIVLLIMLSAACTKYIATGATG</sequence>
<dbReference type="SUPFAM" id="SSF81340">
    <property type="entry name" value="Clc chloride channel"/>
    <property type="match status" value="1"/>
</dbReference>
<dbReference type="Gene3D" id="1.10.3080.10">
    <property type="entry name" value="Clc chloride channel"/>
    <property type="match status" value="1"/>
</dbReference>
<dbReference type="EMBL" id="BTSX01000004">
    <property type="protein sequence ID" value="GMS94682.1"/>
    <property type="molecule type" value="Genomic_DNA"/>
</dbReference>
<dbReference type="Proteomes" id="UP001432027">
    <property type="component" value="Unassembled WGS sequence"/>
</dbReference>
<feature type="transmembrane region" description="Helical" evidence="1">
    <location>
        <begin position="73"/>
        <end position="92"/>
    </location>
</feature>
<dbReference type="InterPro" id="IPR050970">
    <property type="entry name" value="Cl_channel_volt-gated"/>
</dbReference>
<organism evidence="2 3">
    <name type="scientific">Pristionchus entomophagus</name>
    <dbReference type="NCBI Taxonomy" id="358040"/>
    <lineage>
        <taxon>Eukaryota</taxon>
        <taxon>Metazoa</taxon>
        <taxon>Ecdysozoa</taxon>
        <taxon>Nematoda</taxon>
        <taxon>Chromadorea</taxon>
        <taxon>Rhabditida</taxon>
        <taxon>Rhabditina</taxon>
        <taxon>Diplogasteromorpha</taxon>
        <taxon>Diplogasteroidea</taxon>
        <taxon>Neodiplogasteridae</taxon>
        <taxon>Pristionchus</taxon>
    </lineage>
</organism>
<proteinExistence type="predicted"/>
<reference evidence="2" key="1">
    <citation type="submission" date="2023-10" db="EMBL/GenBank/DDBJ databases">
        <title>Genome assembly of Pristionchus species.</title>
        <authorList>
            <person name="Yoshida K."/>
            <person name="Sommer R.J."/>
        </authorList>
    </citation>
    <scope>NUCLEOTIDE SEQUENCE</scope>
    <source>
        <strain evidence="2">RS0144</strain>
    </source>
</reference>
<accession>A0AAV5TKC9</accession>
<dbReference type="GO" id="GO:0005247">
    <property type="term" value="F:voltage-gated chloride channel activity"/>
    <property type="evidence" value="ECO:0007669"/>
    <property type="project" value="TreeGrafter"/>
</dbReference>
<dbReference type="PANTHER" id="PTHR45720">
    <property type="entry name" value="CHLORIDE CHANNEL PROTEIN 2"/>
    <property type="match status" value="1"/>
</dbReference>
<keyword evidence="1" id="KW-0812">Transmembrane</keyword>